<name>A0A0M2PT55_PROHO</name>
<keyword evidence="2" id="KW-1185">Reference proteome</keyword>
<evidence type="ECO:0000313" key="2">
    <source>
        <dbReference type="Proteomes" id="UP000034681"/>
    </source>
</evidence>
<gene>
    <name evidence="1" type="ORF">PROH_19425</name>
</gene>
<organism evidence="1 2">
    <name type="scientific">Prochlorothrix hollandica PCC 9006 = CALU 1027</name>
    <dbReference type="NCBI Taxonomy" id="317619"/>
    <lineage>
        <taxon>Bacteria</taxon>
        <taxon>Bacillati</taxon>
        <taxon>Cyanobacteriota</taxon>
        <taxon>Cyanophyceae</taxon>
        <taxon>Prochlorotrichales</taxon>
        <taxon>Prochlorotrichaceae</taxon>
        <taxon>Prochlorothrix</taxon>
    </lineage>
</organism>
<dbReference type="RefSeq" id="WP_016925516.1">
    <property type="nucleotide sequence ID" value="NZ_KB235935.1"/>
</dbReference>
<reference evidence="1" key="1">
    <citation type="submission" date="2012-04" db="EMBL/GenBank/DDBJ databases">
        <authorList>
            <person name="Borisov I.G."/>
            <person name="Ivanikova N.V."/>
            <person name="Pinevich A.V."/>
        </authorList>
    </citation>
    <scope>NUCLEOTIDE SEQUENCE</scope>
    <source>
        <strain evidence="1">CALU 1027</strain>
    </source>
</reference>
<comment type="caution">
    <text evidence="1">The sequence shown here is derived from an EMBL/GenBank/DDBJ whole genome shotgun (WGS) entry which is preliminary data.</text>
</comment>
<dbReference type="Proteomes" id="UP000034681">
    <property type="component" value="Unassembled WGS sequence"/>
</dbReference>
<dbReference type="eggNOG" id="ENOG5032SJ2">
    <property type="taxonomic scope" value="Bacteria"/>
</dbReference>
<dbReference type="AlphaFoldDB" id="A0A0M2PT55"/>
<evidence type="ECO:0000313" key="1">
    <source>
        <dbReference type="EMBL" id="KKI98337.1"/>
    </source>
</evidence>
<dbReference type="EMBL" id="AJTX02000009">
    <property type="protein sequence ID" value="KKI98337.1"/>
    <property type="molecule type" value="Genomic_DNA"/>
</dbReference>
<sequence length="95" mass="10833">MLTSSHYLLRSTQDGSYLSARPNPQQPDRRYLLLFGENFEARSYLNTHAPDFSDRITIETVAGSQLKGVLERWGFVGIAQVQDPLVPTLQFFDRS</sequence>
<dbReference type="OrthoDB" id="582684at2"/>
<accession>A0A0M2PT55</accession>
<proteinExistence type="predicted"/>
<protein>
    <submittedName>
        <fullName evidence="1">Uncharacterized protein</fullName>
    </submittedName>
</protein>